<dbReference type="InterPro" id="IPR047249">
    <property type="entry name" value="BRCT_p53bp1-like_rpt1"/>
</dbReference>
<dbReference type="GO" id="GO:0042393">
    <property type="term" value="F:histone binding"/>
    <property type="evidence" value="ECO:0007669"/>
    <property type="project" value="TreeGrafter"/>
</dbReference>
<sequence length="349" mass="39124">MDNIVDGKRSIHLTPEKKEQARRRLKPDPHLESSDTPVAASSDSDYPQLPSTPLFKTPKRKRATPASGRKAISTPRAKGSEKKKEMEMEKRKVCGLLNGYVFVLTRSKVREGRREKGEENSDDSSENRVEFSLLKDSEDFKKEQLEADIKEAGGTVKESISDALETAGDPAKVYLLSDSHCGTGKYIQALAASIPCISHTWISKSIQRGRLLHPKDFVLPRGFSTTLRELVETSIEEESQPLRDLRILLASKDSHFLDFWQPVIGMSGCQQLFRLPKLRGRPISRAEEAEAYAMDVVVTDRMCPPSVLSRANALNVPIVSSFWVLECLIMGEPVPFDAHPSFAWDYKPQ</sequence>
<name>A0A7R8XC51_9CRUS</name>
<feature type="compositionally biased region" description="Polar residues" evidence="4">
    <location>
        <begin position="34"/>
        <end position="51"/>
    </location>
</feature>
<keyword evidence="2" id="KW-0227">DNA damage</keyword>
<feature type="domain" description="BRCT" evidence="5">
    <location>
        <begin position="237"/>
        <end position="341"/>
    </location>
</feature>
<dbReference type="Proteomes" id="UP000677054">
    <property type="component" value="Unassembled WGS sequence"/>
</dbReference>
<dbReference type="GO" id="GO:0005634">
    <property type="term" value="C:nucleus"/>
    <property type="evidence" value="ECO:0007669"/>
    <property type="project" value="UniProtKB-SubCell"/>
</dbReference>
<dbReference type="EMBL" id="LR900298">
    <property type="protein sequence ID" value="CAD7245110.1"/>
    <property type="molecule type" value="Genomic_DNA"/>
</dbReference>
<dbReference type="GO" id="GO:0000077">
    <property type="term" value="P:DNA damage checkpoint signaling"/>
    <property type="evidence" value="ECO:0007669"/>
    <property type="project" value="TreeGrafter"/>
</dbReference>
<feature type="compositionally biased region" description="Basic and acidic residues" evidence="4">
    <location>
        <begin position="1"/>
        <end position="19"/>
    </location>
</feature>
<dbReference type="PROSITE" id="PS50172">
    <property type="entry name" value="BRCT"/>
    <property type="match status" value="2"/>
</dbReference>
<dbReference type="SMART" id="SM00292">
    <property type="entry name" value="BRCT"/>
    <property type="match status" value="2"/>
</dbReference>
<evidence type="ECO:0000256" key="2">
    <source>
        <dbReference type="ARBA" id="ARBA00022763"/>
    </source>
</evidence>
<proteinExistence type="predicted"/>
<dbReference type="CDD" id="cd17724">
    <property type="entry name" value="BRCT_p53bp1_rpt2"/>
    <property type="match status" value="1"/>
</dbReference>
<keyword evidence="7" id="KW-1185">Reference proteome</keyword>
<feature type="compositionally biased region" description="Basic and acidic residues" evidence="4">
    <location>
        <begin position="78"/>
        <end position="88"/>
    </location>
</feature>
<gene>
    <name evidence="6" type="ORF">DSTB1V02_LOCUS4986</name>
</gene>
<evidence type="ECO:0000256" key="1">
    <source>
        <dbReference type="ARBA" id="ARBA00004123"/>
    </source>
</evidence>
<evidence type="ECO:0000313" key="6">
    <source>
        <dbReference type="EMBL" id="CAD7245110.1"/>
    </source>
</evidence>
<comment type="subcellular location">
    <subcellularLocation>
        <location evidence="1">Nucleus</location>
    </subcellularLocation>
</comment>
<feature type="region of interest" description="Disordered" evidence="4">
    <location>
        <begin position="111"/>
        <end position="130"/>
    </location>
</feature>
<dbReference type="Gene3D" id="3.40.50.10190">
    <property type="entry name" value="BRCT domain"/>
    <property type="match status" value="2"/>
</dbReference>
<keyword evidence="3" id="KW-0539">Nucleus</keyword>
<dbReference type="PANTHER" id="PTHR15321:SF3">
    <property type="entry name" value="TP53-BINDING PROTEIN 1"/>
    <property type="match status" value="1"/>
</dbReference>
<evidence type="ECO:0000259" key="5">
    <source>
        <dbReference type="PROSITE" id="PS50172"/>
    </source>
</evidence>
<reference evidence="6" key="1">
    <citation type="submission" date="2020-11" db="EMBL/GenBank/DDBJ databases">
        <authorList>
            <person name="Tran Van P."/>
        </authorList>
    </citation>
    <scope>NUCLEOTIDE SEQUENCE</scope>
</reference>
<evidence type="ECO:0000256" key="4">
    <source>
        <dbReference type="SAM" id="MobiDB-lite"/>
    </source>
</evidence>
<dbReference type="GO" id="GO:0045944">
    <property type="term" value="P:positive regulation of transcription by RNA polymerase II"/>
    <property type="evidence" value="ECO:0007669"/>
    <property type="project" value="TreeGrafter"/>
</dbReference>
<dbReference type="AlphaFoldDB" id="A0A7R8XC51"/>
<dbReference type="SUPFAM" id="SSF52113">
    <property type="entry name" value="BRCT domain"/>
    <property type="match status" value="2"/>
</dbReference>
<dbReference type="OrthoDB" id="6345965at2759"/>
<dbReference type="Pfam" id="PF18428">
    <property type="entry name" value="BRCT_3"/>
    <property type="match status" value="1"/>
</dbReference>
<dbReference type="CDD" id="cd17745">
    <property type="entry name" value="BRCT_p53bp1_rpt1"/>
    <property type="match status" value="1"/>
</dbReference>
<evidence type="ECO:0000256" key="3">
    <source>
        <dbReference type="ARBA" id="ARBA00023242"/>
    </source>
</evidence>
<dbReference type="InterPro" id="IPR036420">
    <property type="entry name" value="BRCT_dom_sf"/>
</dbReference>
<dbReference type="PANTHER" id="PTHR15321">
    <property type="entry name" value="TUMOR SUPPRESSOR P53-BINDING PROTEIN 1"/>
    <property type="match status" value="1"/>
</dbReference>
<organism evidence="6">
    <name type="scientific">Darwinula stevensoni</name>
    <dbReference type="NCBI Taxonomy" id="69355"/>
    <lineage>
        <taxon>Eukaryota</taxon>
        <taxon>Metazoa</taxon>
        <taxon>Ecdysozoa</taxon>
        <taxon>Arthropoda</taxon>
        <taxon>Crustacea</taxon>
        <taxon>Oligostraca</taxon>
        <taxon>Ostracoda</taxon>
        <taxon>Podocopa</taxon>
        <taxon>Podocopida</taxon>
        <taxon>Darwinulocopina</taxon>
        <taxon>Darwinuloidea</taxon>
        <taxon>Darwinulidae</taxon>
        <taxon>Darwinula</taxon>
    </lineage>
</organism>
<evidence type="ECO:0000313" key="7">
    <source>
        <dbReference type="Proteomes" id="UP000677054"/>
    </source>
</evidence>
<accession>A0A7R8XC51</accession>
<dbReference type="EMBL" id="CAJPEV010000781">
    <property type="protein sequence ID" value="CAG0888492.1"/>
    <property type="molecule type" value="Genomic_DNA"/>
</dbReference>
<dbReference type="InterPro" id="IPR047250">
    <property type="entry name" value="BRCT_p53bp1-like_rpt2"/>
</dbReference>
<feature type="region of interest" description="Disordered" evidence="4">
    <location>
        <begin position="1"/>
        <end position="88"/>
    </location>
</feature>
<protein>
    <recommendedName>
        <fullName evidence="5">BRCT domain-containing protein</fullName>
    </recommendedName>
</protein>
<dbReference type="InterPro" id="IPR047252">
    <property type="entry name" value="TP53BP1-like"/>
</dbReference>
<feature type="domain" description="BRCT" evidence="5">
    <location>
        <begin position="92"/>
        <end position="219"/>
    </location>
</feature>
<dbReference type="InterPro" id="IPR001357">
    <property type="entry name" value="BRCT_dom"/>
</dbReference>